<accession>A0A5K8AHU3</accession>
<evidence type="ECO:0000313" key="2">
    <source>
        <dbReference type="Proteomes" id="UP000422108"/>
    </source>
</evidence>
<dbReference type="Gene3D" id="1.10.10.10">
    <property type="entry name" value="Winged helix-like DNA-binding domain superfamily/Winged helix DNA-binding domain"/>
    <property type="match status" value="1"/>
</dbReference>
<dbReference type="InterPro" id="IPR013324">
    <property type="entry name" value="RNA_pol_sigma_r3/r4-like"/>
</dbReference>
<protein>
    <submittedName>
        <fullName evidence="1">Uncharacterized protein</fullName>
    </submittedName>
</protein>
<dbReference type="EMBL" id="AP021879">
    <property type="protein sequence ID" value="BBO92046.1"/>
    <property type="molecule type" value="Genomic_DNA"/>
</dbReference>
<dbReference type="RefSeq" id="WP_155312847.1">
    <property type="nucleotide sequence ID" value="NZ_AP021879.1"/>
</dbReference>
<dbReference type="InterPro" id="IPR036388">
    <property type="entry name" value="WH-like_DNA-bd_sf"/>
</dbReference>
<gene>
    <name evidence="1" type="ORF">DSCOOX_52260</name>
</gene>
<organism evidence="1 2">
    <name type="scientific">Desulfosarcina ovata subsp. ovata</name>
    <dbReference type="NCBI Taxonomy" id="2752305"/>
    <lineage>
        <taxon>Bacteria</taxon>
        <taxon>Pseudomonadati</taxon>
        <taxon>Thermodesulfobacteriota</taxon>
        <taxon>Desulfobacteria</taxon>
        <taxon>Desulfobacterales</taxon>
        <taxon>Desulfosarcinaceae</taxon>
        <taxon>Desulfosarcina</taxon>
    </lineage>
</organism>
<keyword evidence="2" id="KW-1185">Reference proteome</keyword>
<dbReference type="Proteomes" id="UP000422108">
    <property type="component" value="Chromosome"/>
</dbReference>
<dbReference type="AlphaFoldDB" id="A0A5K8AHU3"/>
<sequence>MNKLFSGICKKCSHRATCETPCEPVRLYVNEIGDTFEPISKDENGREIHILKPSYKQTHLSTYLTERPEHVLDELATESESPFIGVDYRNKQTGVFIDRFFRGWTYDELAEKYDCTPNVAHSHYCKAVAKLRRGIDFLDSQQRALMAAENIKTAIPKGLKWAIMHTVLGIGRRLIADLEGVRVGSVDQTIRRNLDRLAAGEIELFNFSDEEREDAKKRVKKFREYTSARQKITHSKKKKSKAA</sequence>
<evidence type="ECO:0000313" key="1">
    <source>
        <dbReference type="EMBL" id="BBO92046.1"/>
    </source>
</evidence>
<name>A0A5K8AHU3_9BACT</name>
<reference evidence="1 2" key="1">
    <citation type="submission" date="2019-11" db="EMBL/GenBank/DDBJ databases">
        <title>Comparative genomics of hydrocarbon-degrading Desulfosarcina strains.</title>
        <authorList>
            <person name="Watanabe M."/>
            <person name="Kojima H."/>
            <person name="Fukui M."/>
        </authorList>
    </citation>
    <scope>NUCLEOTIDE SEQUENCE [LARGE SCALE GENOMIC DNA]</scope>
    <source>
        <strain evidence="2">oXyS1</strain>
    </source>
</reference>
<dbReference type="SUPFAM" id="SSF88659">
    <property type="entry name" value="Sigma3 and sigma4 domains of RNA polymerase sigma factors"/>
    <property type="match status" value="1"/>
</dbReference>
<proteinExistence type="predicted"/>